<dbReference type="AlphaFoldDB" id="A7EV91"/>
<dbReference type="RefSeq" id="XP_001589528.1">
    <property type="nucleotide sequence ID" value="XM_001589478.1"/>
</dbReference>
<evidence type="ECO:0000313" key="2">
    <source>
        <dbReference type="EMBL" id="EDN93383.1"/>
    </source>
</evidence>
<gene>
    <name evidence="2" type="ORF">SS1G_09249</name>
</gene>
<evidence type="ECO:0000256" key="1">
    <source>
        <dbReference type="SAM" id="MobiDB-lite"/>
    </source>
</evidence>
<dbReference type="InParanoid" id="A7EV91"/>
<dbReference type="Proteomes" id="UP000001312">
    <property type="component" value="Unassembled WGS sequence"/>
</dbReference>
<dbReference type="GeneID" id="5485684"/>
<feature type="region of interest" description="Disordered" evidence="1">
    <location>
        <begin position="59"/>
        <end position="82"/>
    </location>
</feature>
<name>A7EV91_SCLS1</name>
<accession>A7EV91</accession>
<dbReference type="KEGG" id="ssl:SS1G_09249"/>
<proteinExistence type="predicted"/>
<sequence length="82" mass="9225">MKICRAAPEVKYTCQNLTADDLFTIVLANLHTQILMTFRVGFDDKMVVECKLNPFACQSEPNSNRSDEHSPGDLLHIPFKGV</sequence>
<dbReference type="HOGENOM" id="CLU_2559689_0_0_1"/>
<protein>
    <submittedName>
        <fullName evidence="2">Uncharacterized protein</fullName>
    </submittedName>
</protein>
<reference evidence="3" key="1">
    <citation type="journal article" date="2011" name="PLoS Genet.">
        <title>Genomic analysis of the necrotrophic fungal pathogens Sclerotinia sclerotiorum and Botrytis cinerea.</title>
        <authorList>
            <person name="Amselem J."/>
            <person name="Cuomo C.A."/>
            <person name="van Kan J.A."/>
            <person name="Viaud M."/>
            <person name="Benito E.P."/>
            <person name="Couloux A."/>
            <person name="Coutinho P.M."/>
            <person name="de Vries R.P."/>
            <person name="Dyer P.S."/>
            <person name="Fillinger S."/>
            <person name="Fournier E."/>
            <person name="Gout L."/>
            <person name="Hahn M."/>
            <person name="Kohn L."/>
            <person name="Lapalu N."/>
            <person name="Plummer K.M."/>
            <person name="Pradier J.M."/>
            <person name="Quevillon E."/>
            <person name="Sharon A."/>
            <person name="Simon A."/>
            <person name="ten Have A."/>
            <person name="Tudzynski B."/>
            <person name="Tudzynski P."/>
            <person name="Wincker P."/>
            <person name="Andrew M."/>
            <person name="Anthouard V."/>
            <person name="Beever R.E."/>
            <person name="Beffa R."/>
            <person name="Benoit I."/>
            <person name="Bouzid O."/>
            <person name="Brault B."/>
            <person name="Chen Z."/>
            <person name="Choquer M."/>
            <person name="Collemare J."/>
            <person name="Cotton P."/>
            <person name="Danchin E.G."/>
            <person name="Da Silva C."/>
            <person name="Gautier A."/>
            <person name="Giraud C."/>
            <person name="Giraud T."/>
            <person name="Gonzalez C."/>
            <person name="Grossetete S."/>
            <person name="Guldener U."/>
            <person name="Henrissat B."/>
            <person name="Howlett B.J."/>
            <person name="Kodira C."/>
            <person name="Kretschmer M."/>
            <person name="Lappartient A."/>
            <person name="Leroch M."/>
            <person name="Levis C."/>
            <person name="Mauceli E."/>
            <person name="Neuveglise C."/>
            <person name="Oeser B."/>
            <person name="Pearson M."/>
            <person name="Poulain J."/>
            <person name="Poussereau N."/>
            <person name="Quesneville H."/>
            <person name="Rascle C."/>
            <person name="Schumacher J."/>
            <person name="Segurens B."/>
            <person name="Sexton A."/>
            <person name="Silva E."/>
            <person name="Sirven C."/>
            <person name="Soanes D.M."/>
            <person name="Talbot N.J."/>
            <person name="Templeton M."/>
            <person name="Yandava C."/>
            <person name="Yarden O."/>
            <person name="Zeng Q."/>
            <person name="Rollins J.A."/>
            <person name="Lebrun M.H."/>
            <person name="Dickman M."/>
        </authorList>
    </citation>
    <scope>NUCLEOTIDE SEQUENCE [LARGE SCALE GENOMIC DNA]</scope>
    <source>
        <strain evidence="3">ATCC 18683 / 1980 / Ss-1</strain>
    </source>
</reference>
<dbReference type="EMBL" id="CH476633">
    <property type="protein sequence ID" value="EDN93383.1"/>
    <property type="molecule type" value="Genomic_DNA"/>
</dbReference>
<organism evidence="2 3">
    <name type="scientific">Sclerotinia sclerotiorum (strain ATCC 18683 / 1980 / Ss-1)</name>
    <name type="common">White mold</name>
    <name type="synonym">Whetzelinia sclerotiorum</name>
    <dbReference type="NCBI Taxonomy" id="665079"/>
    <lineage>
        <taxon>Eukaryota</taxon>
        <taxon>Fungi</taxon>
        <taxon>Dikarya</taxon>
        <taxon>Ascomycota</taxon>
        <taxon>Pezizomycotina</taxon>
        <taxon>Leotiomycetes</taxon>
        <taxon>Helotiales</taxon>
        <taxon>Sclerotiniaceae</taxon>
        <taxon>Sclerotinia</taxon>
    </lineage>
</organism>
<keyword evidence="3" id="KW-1185">Reference proteome</keyword>
<evidence type="ECO:0000313" key="3">
    <source>
        <dbReference type="Proteomes" id="UP000001312"/>
    </source>
</evidence>